<keyword evidence="3" id="KW-1185">Reference proteome</keyword>
<reference evidence="2 3" key="1">
    <citation type="submission" date="2021-04" db="EMBL/GenBank/DDBJ databases">
        <title>Draft genome sequence of Paenibacillus cisolokensis, LC2-13A.</title>
        <authorList>
            <person name="Uke A."/>
            <person name="Chhe C."/>
            <person name="Baramee S."/>
            <person name="Kosugi A."/>
        </authorList>
    </citation>
    <scope>NUCLEOTIDE SEQUENCE [LARGE SCALE GENOMIC DNA]</scope>
    <source>
        <strain evidence="2 3">LC2-13A</strain>
    </source>
</reference>
<dbReference type="NCBIfam" id="TIGR04086">
    <property type="entry name" value="TIGR04086_membr"/>
    <property type="match status" value="1"/>
</dbReference>
<evidence type="ECO:0008006" key="4">
    <source>
        <dbReference type="Google" id="ProtNLM"/>
    </source>
</evidence>
<feature type="transmembrane region" description="Helical" evidence="1">
    <location>
        <begin position="74"/>
        <end position="97"/>
    </location>
</feature>
<dbReference type="EMBL" id="BOVJ01000079">
    <property type="protein sequence ID" value="GIQ64081.1"/>
    <property type="molecule type" value="Genomic_DNA"/>
</dbReference>
<proteinExistence type="predicted"/>
<gene>
    <name evidence="2" type="ORF">PACILC2_26490</name>
</gene>
<sequence>MSSKHVTKAPLGSPFLAGVVTAALWLAAGALLLSLLLRYGGVQESDLPVSAMIAHGVAALAGGFAAGKRSGHKGWYYGSILGFFYAIIILLIGFLAADGGLSARSALLVGVTILSGAFGGMVGVNLHK</sequence>
<evidence type="ECO:0000313" key="2">
    <source>
        <dbReference type="EMBL" id="GIQ64081.1"/>
    </source>
</evidence>
<comment type="caution">
    <text evidence="2">The sequence shown here is derived from an EMBL/GenBank/DDBJ whole genome shotgun (WGS) entry which is preliminary data.</text>
</comment>
<dbReference type="InterPro" id="IPR023804">
    <property type="entry name" value="DUF3792_TM"/>
</dbReference>
<name>A0ABQ4N845_9BACL</name>
<dbReference type="Proteomes" id="UP000680304">
    <property type="component" value="Unassembled WGS sequence"/>
</dbReference>
<evidence type="ECO:0000256" key="1">
    <source>
        <dbReference type="SAM" id="Phobius"/>
    </source>
</evidence>
<dbReference type="RefSeq" id="WP_062491964.1">
    <property type="nucleotide sequence ID" value="NZ_BOVJ01000079.1"/>
</dbReference>
<evidence type="ECO:0000313" key="3">
    <source>
        <dbReference type="Proteomes" id="UP000680304"/>
    </source>
</evidence>
<dbReference type="Pfam" id="PF12670">
    <property type="entry name" value="DUF3792"/>
    <property type="match status" value="1"/>
</dbReference>
<feature type="transmembrane region" description="Helical" evidence="1">
    <location>
        <begin position="103"/>
        <end position="126"/>
    </location>
</feature>
<keyword evidence="1" id="KW-0812">Transmembrane</keyword>
<organism evidence="2 3">
    <name type="scientific">Paenibacillus cisolokensis</name>
    <dbReference type="NCBI Taxonomy" id="1658519"/>
    <lineage>
        <taxon>Bacteria</taxon>
        <taxon>Bacillati</taxon>
        <taxon>Bacillota</taxon>
        <taxon>Bacilli</taxon>
        <taxon>Bacillales</taxon>
        <taxon>Paenibacillaceae</taxon>
        <taxon>Paenibacillus</taxon>
    </lineage>
</organism>
<protein>
    <recommendedName>
        <fullName evidence="4">TIGR04086 family membrane protein</fullName>
    </recommendedName>
</protein>
<accession>A0ABQ4N845</accession>
<feature type="transmembrane region" description="Helical" evidence="1">
    <location>
        <begin position="12"/>
        <end position="37"/>
    </location>
</feature>
<keyword evidence="1" id="KW-1133">Transmembrane helix</keyword>
<keyword evidence="1" id="KW-0472">Membrane</keyword>